<organism evidence="1 2">
    <name type="scientific">Tieghemostelium lacteum</name>
    <name type="common">Slime mold</name>
    <name type="synonym">Dictyostelium lacteum</name>
    <dbReference type="NCBI Taxonomy" id="361077"/>
    <lineage>
        <taxon>Eukaryota</taxon>
        <taxon>Amoebozoa</taxon>
        <taxon>Evosea</taxon>
        <taxon>Eumycetozoa</taxon>
        <taxon>Dictyostelia</taxon>
        <taxon>Dictyosteliales</taxon>
        <taxon>Raperosteliaceae</taxon>
        <taxon>Tieghemostelium</taxon>
    </lineage>
</organism>
<reference evidence="1 2" key="1">
    <citation type="submission" date="2015-12" db="EMBL/GenBank/DDBJ databases">
        <title>Dictyostelia acquired genes for synthesis and detection of signals that induce cell-type specialization by lateral gene transfer from prokaryotes.</title>
        <authorList>
            <person name="Gloeckner G."/>
            <person name="Schaap P."/>
        </authorList>
    </citation>
    <scope>NUCLEOTIDE SEQUENCE [LARGE SCALE GENOMIC DNA]</scope>
    <source>
        <strain evidence="1 2">TK</strain>
    </source>
</reference>
<dbReference type="AlphaFoldDB" id="A0A152A7E3"/>
<dbReference type="InParanoid" id="A0A152A7E3"/>
<dbReference type="Proteomes" id="UP000076078">
    <property type="component" value="Unassembled WGS sequence"/>
</dbReference>
<evidence type="ECO:0008006" key="3">
    <source>
        <dbReference type="Google" id="ProtNLM"/>
    </source>
</evidence>
<evidence type="ECO:0000313" key="2">
    <source>
        <dbReference type="Proteomes" id="UP000076078"/>
    </source>
</evidence>
<gene>
    <name evidence="1" type="ORF">DLAC_00838</name>
</gene>
<comment type="caution">
    <text evidence="1">The sequence shown here is derived from an EMBL/GenBank/DDBJ whole genome shotgun (WGS) entry which is preliminary data.</text>
</comment>
<name>A0A152A7E3_TIELA</name>
<sequence>MDLYKSYPMYLVLDILKYILDSIYIPMKYKISLSRINRSVFRFISEKYVNSLTIEELDIRFIQMVDQSHLKNQQCLLKTVKKLIIQPAFLERIGIDVVEELEKLSVNTHVLYMKYHHPSRRFPIRLSRLHQPNLRHLVLDYVIEIPSFSKDVTSETFPPIEYLEVSIHSATEITPLLNLLDILQPTLKKFKLTVNFREQVEQLKSYLINYKCDQMEVFNISNGHGQPGIYSNLILSQVHSLIWLPPIYTKSKLILNLLKENNVLTSLDIYIYDQQDLETLFYLSNQKPNLKQLNLTLMANFQVNDLQVFKYIECLTIDCHYEMLLNMLLAYTNPKLHKCPFRQLSICIGQQLIAPLIVFIESEQSLLLKYLDLSILDSNVLHYDKLSVALSKHPTLTSLSVYFSELIDNYSIFDNLGASTSLDYITIAYNHSVKSTYYFTQTHPKPPFMQVSQNHRTYLFIRNGIHYQSESILDSIVNKLKFF</sequence>
<protein>
    <recommendedName>
        <fullName evidence="3">F-box domain-containing protein</fullName>
    </recommendedName>
</protein>
<dbReference type="EMBL" id="LODT01000004">
    <property type="protein sequence ID" value="KYR02041.1"/>
    <property type="molecule type" value="Genomic_DNA"/>
</dbReference>
<proteinExistence type="predicted"/>
<keyword evidence="2" id="KW-1185">Reference proteome</keyword>
<accession>A0A152A7E3</accession>
<evidence type="ECO:0000313" key="1">
    <source>
        <dbReference type="EMBL" id="KYR02041.1"/>
    </source>
</evidence>